<evidence type="ECO:0000256" key="1">
    <source>
        <dbReference type="SAM" id="MobiDB-lite"/>
    </source>
</evidence>
<reference evidence="3 4" key="1">
    <citation type="submission" date="2024-03" db="EMBL/GenBank/DDBJ databases">
        <title>The Acrasis kona genome and developmental transcriptomes reveal deep origins of eukaryotic multicellular pathways.</title>
        <authorList>
            <person name="Sheikh S."/>
            <person name="Fu C.-J."/>
            <person name="Brown M.W."/>
            <person name="Baldauf S.L."/>
        </authorList>
    </citation>
    <scope>NUCLEOTIDE SEQUENCE [LARGE SCALE GENOMIC DNA]</scope>
    <source>
        <strain evidence="3 4">ATCC MYA-3509</strain>
    </source>
</reference>
<evidence type="ECO:0000256" key="2">
    <source>
        <dbReference type="SAM" id="Phobius"/>
    </source>
</evidence>
<feature type="transmembrane region" description="Helical" evidence="2">
    <location>
        <begin position="157"/>
        <end position="178"/>
    </location>
</feature>
<sequence>MLTRRITLSSSAQSIRIISRRLDTIIRRYSSVEKDKVKELEKDEQVKESEDEKDKAKEPEDISQQEIPKFKLHIEDANQTLTEDQVKEVKKRFKIKKSYEYSHDDFEGGGDKSPLKIERGEYKEDQKPTTKEREMAMLAEITEMAKYDKEDKPFPNWMIYLYTTAMLLLTGLFVAGFINNKIEESRTGVKTEINLVTRAKNQQMREQEQEYLKRVEMNNKEIDNKVKN</sequence>
<gene>
    <name evidence="3" type="ORF">AKO1_012236</name>
</gene>
<protein>
    <submittedName>
        <fullName evidence="3">DNA-directed RNA polymerase subunit beta</fullName>
    </submittedName>
</protein>
<accession>A0AAW2ZBH7</accession>
<feature type="compositionally biased region" description="Basic and acidic residues" evidence="1">
    <location>
        <begin position="36"/>
        <end position="60"/>
    </location>
</feature>
<evidence type="ECO:0000313" key="3">
    <source>
        <dbReference type="EMBL" id="KAL0485992.1"/>
    </source>
</evidence>
<keyword evidence="3" id="KW-0804">Transcription</keyword>
<name>A0AAW2ZBH7_9EUKA</name>
<keyword evidence="2" id="KW-0812">Transmembrane</keyword>
<keyword evidence="2" id="KW-0472">Membrane</keyword>
<keyword evidence="4" id="KW-1185">Reference proteome</keyword>
<keyword evidence="3" id="KW-0240">DNA-directed RNA polymerase</keyword>
<dbReference type="AlphaFoldDB" id="A0AAW2ZBH7"/>
<feature type="region of interest" description="Disordered" evidence="1">
    <location>
        <begin position="36"/>
        <end position="68"/>
    </location>
</feature>
<proteinExistence type="predicted"/>
<evidence type="ECO:0000313" key="4">
    <source>
        <dbReference type="Proteomes" id="UP001431209"/>
    </source>
</evidence>
<organism evidence="3 4">
    <name type="scientific">Acrasis kona</name>
    <dbReference type="NCBI Taxonomy" id="1008807"/>
    <lineage>
        <taxon>Eukaryota</taxon>
        <taxon>Discoba</taxon>
        <taxon>Heterolobosea</taxon>
        <taxon>Tetramitia</taxon>
        <taxon>Eutetramitia</taxon>
        <taxon>Acrasidae</taxon>
        <taxon>Acrasis</taxon>
    </lineage>
</organism>
<keyword evidence="2" id="KW-1133">Transmembrane helix</keyword>
<comment type="caution">
    <text evidence="3">The sequence shown here is derived from an EMBL/GenBank/DDBJ whole genome shotgun (WGS) entry which is preliminary data.</text>
</comment>
<dbReference type="Proteomes" id="UP001431209">
    <property type="component" value="Unassembled WGS sequence"/>
</dbReference>
<dbReference type="GO" id="GO:0000428">
    <property type="term" value="C:DNA-directed RNA polymerase complex"/>
    <property type="evidence" value="ECO:0007669"/>
    <property type="project" value="UniProtKB-KW"/>
</dbReference>
<dbReference type="EMBL" id="JAOPGA020001197">
    <property type="protein sequence ID" value="KAL0485992.1"/>
    <property type="molecule type" value="Genomic_DNA"/>
</dbReference>